<accession>A0AB37AVM5</accession>
<comment type="caution">
    <text evidence="1">The sequence shown here is derived from an EMBL/GenBank/DDBJ whole genome shotgun (WGS) entry which is preliminary data.</text>
</comment>
<sequence>MPGGNSRPAGLRAARRIAIRRRRHAVQGSLRFSAENVPSRHRATVGAVSIVVAVVRKHDATYNRDVMRNNNRDTAHVKASAHPKLA</sequence>
<name>A0AB37AVM5_9BURK</name>
<dbReference type="Proteomes" id="UP000237811">
    <property type="component" value="Unassembled WGS sequence"/>
</dbReference>
<gene>
    <name evidence="1" type="ORF">C6P99_13220</name>
</gene>
<evidence type="ECO:0000313" key="2">
    <source>
        <dbReference type="Proteomes" id="UP000237811"/>
    </source>
</evidence>
<protein>
    <submittedName>
        <fullName evidence="1">Uncharacterized protein</fullName>
    </submittedName>
</protein>
<dbReference type="EMBL" id="PVFR01000039">
    <property type="protein sequence ID" value="PRE48981.1"/>
    <property type="molecule type" value="Genomic_DNA"/>
</dbReference>
<organism evidence="1 2">
    <name type="scientific">Burkholderia multivorans</name>
    <dbReference type="NCBI Taxonomy" id="87883"/>
    <lineage>
        <taxon>Bacteria</taxon>
        <taxon>Pseudomonadati</taxon>
        <taxon>Pseudomonadota</taxon>
        <taxon>Betaproteobacteria</taxon>
        <taxon>Burkholderiales</taxon>
        <taxon>Burkholderiaceae</taxon>
        <taxon>Burkholderia</taxon>
        <taxon>Burkholderia cepacia complex</taxon>
    </lineage>
</organism>
<evidence type="ECO:0000313" key="1">
    <source>
        <dbReference type="EMBL" id="PRE48981.1"/>
    </source>
</evidence>
<reference evidence="1 2" key="1">
    <citation type="submission" date="2018-03" db="EMBL/GenBank/DDBJ databases">
        <authorList>
            <person name="Nguyen K."/>
            <person name="Fouts D."/>
            <person name="Sutton G."/>
        </authorList>
    </citation>
    <scope>NUCLEOTIDE SEQUENCE [LARGE SCALE GENOMIC DNA]</scope>
    <source>
        <strain evidence="1 2">AU14328</strain>
    </source>
</reference>
<dbReference type="AlphaFoldDB" id="A0AB37AVM5"/>
<proteinExistence type="predicted"/>